<comment type="subcellular location">
    <subcellularLocation>
        <location evidence="12">Cell inner membrane</location>
        <topology evidence="12">Multi-pass membrane protein</topology>
    </subcellularLocation>
    <subcellularLocation>
        <location evidence="1 11">Cell membrane</location>
        <topology evidence="1 11">Multi-pass membrane protein</topology>
    </subcellularLocation>
</comment>
<dbReference type="Pfam" id="PF00528">
    <property type="entry name" value="BPD_transp_1"/>
    <property type="match status" value="1"/>
</dbReference>
<feature type="transmembrane region" description="Helical" evidence="11">
    <location>
        <begin position="26"/>
        <end position="48"/>
    </location>
</feature>
<reference evidence="13 14" key="1">
    <citation type="journal article" date="2015" name="Int. J. Syst. Evol. Microbiol.">
        <title>Youhaiella tibetensis gen. nov., sp. nov., isolated from subsurface sediment.</title>
        <authorList>
            <person name="Wang Y.X."/>
            <person name="Huang F.Q."/>
            <person name="Nogi Y."/>
            <person name="Pang S.J."/>
            <person name="Wang P.K."/>
            <person name="Lv J."/>
        </authorList>
    </citation>
    <scope>NUCLEOTIDE SEQUENCE [LARGE SCALE GENOMIC DNA]</scope>
    <source>
        <strain evidence="14">fig4</strain>
    </source>
</reference>
<keyword evidence="5 11" id="KW-0813">Transport</keyword>
<evidence type="ECO:0000313" key="13">
    <source>
        <dbReference type="EMBL" id="QEE21765.1"/>
    </source>
</evidence>
<dbReference type="PANTHER" id="PTHR43744:SF8">
    <property type="entry name" value="SN-GLYCEROL-3-PHOSPHATE TRANSPORT SYSTEM PERMEASE PROTEIN UGPE"/>
    <property type="match status" value="1"/>
</dbReference>
<comment type="subunit">
    <text evidence="3 12">The complex is composed of two ATP-binding proteins (UgpC), two transmembrane proteins (UgpA and UgpE) and a solute-binding protein (UgpB).</text>
</comment>
<dbReference type="GO" id="GO:0055085">
    <property type="term" value="P:transmembrane transport"/>
    <property type="evidence" value="ECO:0007669"/>
    <property type="project" value="InterPro"/>
</dbReference>
<evidence type="ECO:0000256" key="4">
    <source>
        <dbReference type="ARBA" id="ARBA00020515"/>
    </source>
</evidence>
<dbReference type="EMBL" id="CP041690">
    <property type="protein sequence ID" value="QEE21765.1"/>
    <property type="molecule type" value="Genomic_DNA"/>
</dbReference>
<evidence type="ECO:0000256" key="7">
    <source>
        <dbReference type="ARBA" id="ARBA00022692"/>
    </source>
</evidence>
<dbReference type="PANTHER" id="PTHR43744">
    <property type="entry name" value="ABC TRANSPORTER PERMEASE PROTEIN MG189-RELATED-RELATED"/>
    <property type="match status" value="1"/>
</dbReference>
<proteinExistence type="inferred from homology"/>
<evidence type="ECO:0000256" key="11">
    <source>
        <dbReference type="RuleBase" id="RU363032"/>
    </source>
</evidence>
<evidence type="ECO:0000256" key="8">
    <source>
        <dbReference type="ARBA" id="ARBA00022989"/>
    </source>
</evidence>
<name>A0A5B9DS49_9HYPH</name>
<evidence type="ECO:0000256" key="6">
    <source>
        <dbReference type="ARBA" id="ARBA00022475"/>
    </source>
</evidence>
<evidence type="ECO:0000256" key="1">
    <source>
        <dbReference type="ARBA" id="ARBA00004651"/>
    </source>
</evidence>
<feature type="transmembrane region" description="Helical" evidence="11">
    <location>
        <begin position="155"/>
        <end position="176"/>
    </location>
</feature>
<feature type="transmembrane region" description="Helical" evidence="11">
    <location>
        <begin position="259"/>
        <end position="279"/>
    </location>
</feature>
<feature type="transmembrane region" description="Helical" evidence="11">
    <location>
        <begin position="122"/>
        <end position="143"/>
    </location>
</feature>
<evidence type="ECO:0000256" key="3">
    <source>
        <dbReference type="ARBA" id="ARBA00011557"/>
    </source>
</evidence>
<keyword evidence="7 11" id="KW-0812">Transmembrane</keyword>
<accession>A0A5B9DS49</accession>
<dbReference type="PROSITE" id="PS50928">
    <property type="entry name" value="ABC_TM1"/>
    <property type="match status" value="1"/>
</dbReference>
<comment type="similarity">
    <text evidence="2 11">Belongs to the binding-protein-dependent transport system permease family.</text>
</comment>
<evidence type="ECO:0000256" key="12">
    <source>
        <dbReference type="RuleBase" id="RU363056"/>
    </source>
</evidence>
<dbReference type="Proteomes" id="UP000321062">
    <property type="component" value="Chromosome"/>
</dbReference>
<dbReference type="InterPro" id="IPR000515">
    <property type="entry name" value="MetI-like"/>
</dbReference>
<dbReference type="CDD" id="cd06261">
    <property type="entry name" value="TM_PBP2"/>
    <property type="match status" value="1"/>
</dbReference>
<feature type="transmembrane region" description="Helical" evidence="11">
    <location>
        <begin position="87"/>
        <end position="110"/>
    </location>
</feature>
<dbReference type="InterPro" id="IPR035906">
    <property type="entry name" value="MetI-like_sf"/>
</dbReference>
<keyword evidence="6 12" id="KW-1003">Cell membrane</keyword>
<dbReference type="Gene3D" id="1.10.3720.10">
    <property type="entry name" value="MetI-like"/>
    <property type="match status" value="1"/>
</dbReference>
<dbReference type="SUPFAM" id="SSF161098">
    <property type="entry name" value="MetI-like"/>
    <property type="match status" value="1"/>
</dbReference>
<gene>
    <name evidence="12" type="primary">ugpE</name>
    <name evidence="13" type="ORF">FNA67_16950</name>
</gene>
<keyword evidence="8 11" id="KW-1133">Transmembrane helix</keyword>
<evidence type="ECO:0000256" key="5">
    <source>
        <dbReference type="ARBA" id="ARBA00022448"/>
    </source>
</evidence>
<protein>
    <recommendedName>
        <fullName evidence="4 12">sn-glycerol-3-phosphate transport system permease protein UgpE</fullName>
    </recommendedName>
</protein>
<evidence type="ECO:0000256" key="2">
    <source>
        <dbReference type="ARBA" id="ARBA00009306"/>
    </source>
</evidence>
<comment type="function">
    <text evidence="10 12">Part of the ABC transporter complex UgpBAEC involved in sn-glycerol-3-phosphate (G3P) import. Probably responsible for the translocation of the substrate across the membrane.</text>
</comment>
<evidence type="ECO:0000256" key="9">
    <source>
        <dbReference type="ARBA" id="ARBA00023136"/>
    </source>
</evidence>
<dbReference type="OrthoDB" id="8013951at2"/>
<sequence>MTTTLATTEPRSNERPRWNGISLSKAIIFTLIILASVVAAFPLVWMVLTSLKTPQETMAVPPVWFPATPNLDAYRQVADVISVGRSFINSAIIAVFTTGAILVTSLMAGYAFAKYQFKGRNVLFSVLIATMFLPPIVTLIPLYRIVGYLGLNASLAGVIVPNLANAFGIFLMRQFIKGVPDELIDAARMDGASELKIVFQIVAPSVMPAIAALALFAFVYHWNSYLWPLTVLQGNTDQYPIVISLSRLLSYNRGAMNTGLVMAGATLAVLPPLILFVFLQRFFVDSIVATGVKG</sequence>
<keyword evidence="12" id="KW-0997">Cell inner membrane</keyword>
<evidence type="ECO:0000256" key="10">
    <source>
        <dbReference type="ARBA" id="ARBA00037054"/>
    </source>
</evidence>
<organism evidence="13 14">
    <name type="scientific">Paradevosia tibetensis</name>
    <dbReference type="NCBI Taxonomy" id="1447062"/>
    <lineage>
        <taxon>Bacteria</taxon>
        <taxon>Pseudomonadati</taxon>
        <taxon>Pseudomonadota</taxon>
        <taxon>Alphaproteobacteria</taxon>
        <taxon>Hyphomicrobiales</taxon>
        <taxon>Devosiaceae</taxon>
        <taxon>Paradevosia</taxon>
    </lineage>
</organism>
<dbReference type="AlphaFoldDB" id="A0A5B9DS49"/>
<dbReference type="KEGG" id="yti:FNA67_16950"/>
<dbReference type="RefSeq" id="WP_147657128.1">
    <property type="nucleotide sequence ID" value="NZ_BMFM01000002.1"/>
</dbReference>
<keyword evidence="9 11" id="KW-0472">Membrane</keyword>
<feature type="transmembrane region" description="Helical" evidence="11">
    <location>
        <begin position="197"/>
        <end position="222"/>
    </location>
</feature>
<keyword evidence="14" id="KW-1185">Reference proteome</keyword>
<dbReference type="GO" id="GO:0005886">
    <property type="term" value="C:plasma membrane"/>
    <property type="evidence" value="ECO:0007669"/>
    <property type="project" value="UniProtKB-SubCell"/>
</dbReference>
<evidence type="ECO:0000313" key="14">
    <source>
        <dbReference type="Proteomes" id="UP000321062"/>
    </source>
</evidence>